<keyword evidence="2" id="KW-1185">Reference proteome</keyword>
<dbReference type="Proteomes" id="UP000717585">
    <property type="component" value="Unassembled WGS sequence"/>
</dbReference>
<protein>
    <submittedName>
        <fullName evidence="1">Proteophosphoglycan ppg4</fullName>
    </submittedName>
</protein>
<dbReference type="AlphaFoldDB" id="A0A8J6ATL0"/>
<evidence type="ECO:0000313" key="1">
    <source>
        <dbReference type="EMBL" id="KAG9391155.1"/>
    </source>
</evidence>
<dbReference type="CDD" id="cd00167">
    <property type="entry name" value="SANT"/>
    <property type="match status" value="1"/>
</dbReference>
<dbReference type="SUPFAM" id="SSF46689">
    <property type="entry name" value="Homeodomain-like"/>
    <property type="match status" value="1"/>
</dbReference>
<name>A0A8J6ATL0_9EUKA</name>
<sequence length="341" mass="38555">MAKRTPKKGPDPILVKHIFASKEAQPNVNKVAATILTGSRKVATEAHERRHIPNIQGVFEPHSLSLALVAEGGPNDDRVTEVIRQKIISDRAFMQLRAAEDEEKRRQRHVVCPSPIPVEASEKQWGEFCSNISFREIIQEQHVLNNDTGPIAFNATRKPRIGPEYQAAIPPLMVDLPWSARHSRGDLLACSPEDSQYDKSWTLFDCGRRVADPVRTAKVRHAVGQFNQSEQAAFLKRWGMRPKNFDYIASKLGRTREQCIQFYYGVKHSDYGKKLRAAESDHYKQMFKKRAGMQQTLIMQSLAGMNPNKMPRELASLMGSGTSFDAFMEASKRRASAPRTK</sequence>
<dbReference type="InterPro" id="IPR001005">
    <property type="entry name" value="SANT/Myb"/>
</dbReference>
<dbReference type="EMBL" id="JAHDYR010000062">
    <property type="protein sequence ID" value="KAG9391155.1"/>
    <property type="molecule type" value="Genomic_DNA"/>
</dbReference>
<dbReference type="InterPro" id="IPR009057">
    <property type="entry name" value="Homeodomain-like_sf"/>
</dbReference>
<reference evidence="1" key="1">
    <citation type="submission" date="2021-05" db="EMBL/GenBank/DDBJ databases">
        <title>A free-living protist that lacks canonical eukaryotic 1 DNA replication and segregation systems.</title>
        <authorList>
            <person name="Salas-Leiva D.E."/>
            <person name="Tromer E.C."/>
            <person name="Curtis B.A."/>
            <person name="Jerlstrom-Hultqvist J."/>
            <person name="Kolisko M."/>
            <person name="Yi Z."/>
            <person name="Salas-Leiva J.S."/>
            <person name="Gallot-Lavallee L."/>
            <person name="Kops G.J.P.L."/>
            <person name="Archibald J.M."/>
            <person name="Simpson A.G.B."/>
            <person name="Roger A.J."/>
        </authorList>
    </citation>
    <scope>NUCLEOTIDE SEQUENCE</scope>
    <source>
        <strain evidence="1">BICM</strain>
    </source>
</reference>
<organism evidence="1 2">
    <name type="scientific">Carpediemonas membranifera</name>
    <dbReference type="NCBI Taxonomy" id="201153"/>
    <lineage>
        <taxon>Eukaryota</taxon>
        <taxon>Metamonada</taxon>
        <taxon>Carpediemonas-like organisms</taxon>
        <taxon>Carpediemonas</taxon>
    </lineage>
</organism>
<dbReference type="Gene3D" id="1.10.10.60">
    <property type="entry name" value="Homeodomain-like"/>
    <property type="match status" value="1"/>
</dbReference>
<gene>
    <name evidence="1" type="ORF">J8273_7429</name>
</gene>
<evidence type="ECO:0000313" key="2">
    <source>
        <dbReference type="Proteomes" id="UP000717585"/>
    </source>
</evidence>
<accession>A0A8J6ATL0</accession>
<comment type="caution">
    <text evidence="1">The sequence shown here is derived from an EMBL/GenBank/DDBJ whole genome shotgun (WGS) entry which is preliminary data.</text>
</comment>
<proteinExistence type="predicted"/>